<keyword evidence="1" id="KW-0472">Membrane</keyword>
<evidence type="ECO:0000256" key="1">
    <source>
        <dbReference type="SAM" id="Phobius"/>
    </source>
</evidence>
<evidence type="ECO:0000313" key="3">
    <source>
        <dbReference type="Proteomes" id="UP000184609"/>
    </source>
</evidence>
<accession>A0A1M7Z4G7</accession>
<keyword evidence="3" id="KW-1185">Reference proteome</keyword>
<keyword evidence="1" id="KW-1133">Transmembrane helix</keyword>
<protein>
    <submittedName>
        <fullName evidence="2">Uncharacterized protein</fullName>
    </submittedName>
</protein>
<feature type="transmembrane region" description="Helical" evidence="1">
    <location>
        <begin position="122"/>
        <end position="141"/>
    </location>
</feature>
<proteinExistence type="predicted"/>
<feature type="transmembrane region" description="Helical" evidence="1">
    <location>
        <begin position="17"/>
        <end position="35"/>
    </location>
</feature>
<organism evidence="2 3">
    <name type="scientific">Algoriphagus zhangzhouensis</name>
    <dbReference type="NCBI Taxonomy" id="1073327"/>
    <lineage>
        <taxon>Bacteria</taxon>
        <taxon>Pseudomonadati</taxon>
        <taxon>Bacteroidota</taxon>
        <taxon>Cytophagia</taxon>
        <taxon>Cytophagales</taxon>
        <taxon>Cyclobacteriaceae</taxon>
        <taxon>Algoriphagus</taxon>
    </lineage>
</organism>
<dbReference type="Proteomes" id="UP000184609">
    <property type="component" value="Unassembled WGS sequence"/>
</dbReference>
<dbReference type="EMBL" id="FRXN01000001">
    <property type="protein sequence ID" value="SHO59771.1"/>
    <property type="molecule type" value="Genomic_DNA"/>
</dbReference>
<keyword evidence="1" id="KW-0812">Transmembrane</keyword>
<reference evidence="3" key="1">
    <citation type="submission" date="2016-12" db="EMBL/GenBank/DDBJ databases">
        <authorList>
            <person name="Varghese N."/>
            <person name="Submissions S."/>
        </authorList>
    </citation>
    <scope>NUCLEOTIDE SEQUENCE [LARGE SCALE GENOMIC DNA]</scope>
    <source>
        <strain evidence="3">DSM 25035</strain>
    </source>
</reference>
<evidence type="ECO:0000313" key="2">
    <source>
        <dbReference type="EMBL" id="SHO59771.1"/>
    </source>
</evidence>
<sequence length="153" mass="18319">MTSQVTKLLLPHRFQKIGWWMILPFSFLLILNTYFDFSPEILNFQFETGKLFDFLGENFTDEIALIGIFISLFFIAFSKEKNEDEYIQKLRLDSLLIACYFNTFILIIGTIFLYGFAYLEFMGYNMFTIQVIFIIRFRWVLWQQNKFVNLAEG</sequence>
<dbReference type="STRING" id="1073327.SAMN04488108_0354"/>
<feature type="transmembrane region" description="Helical" evidence="1">
    <location>
        <begin position="55"/>
        <end position="75"/>
    </location>
</feature>
<dbReference type="AlphaFoldDB" id="A0A1M7Z4G7"/>
<name>A0A1M7Z4G7_9BACT</name>
<feature type="transmembrane region" description="Helical" evidence="1">
    <location>
        <begin position="95"/>
        <end position="116"/>
    </location>
</feature>
<gene>
    <name evidence="2" type="ORF">SAMN04488108_0354</name>
</gene>